<sequence length="249" mass="27661">MLNVVNVDKSYKADGMFTGKPRKILKNVSFECFSGECLGILGESGSGKSTLGRLLLGLEKPDRGSVLFEGKNVIHRTVRKGKLSAVFQDYTSSIHPMFTVEQAILEPLNAQQSLSRSEKRSKVDLLLTQVGLDPAYKSKYAHELSGGEAQRVCIARAISTEPRCIVLDEAVSSLDVSVQIQVLKLLKQLKQLYAMSYIFITHDIMAASYICDRILVVKDGQIEETIRVENLKEAKSAYTQRLLKSLISF</sequence>
<evidence type="ECO:0000313" key="6">
    <source>
        <dbReference type="EMBL" id="MET3544919.1"/>
    </source>
</evidence>
<dbReference type="RefSeq" id="WP_354495544.1">
    <property type="nucleotide sequence ID" value="NZ_JBEPLV010000001.1"/>
</dbReference>
<comment type="similarity">
    <text evidence="1">Belongs to the ABC transporter superfamily.</text>
</comment>
<evidence type="ECO:0000256" key="2">
    <source>
        <dbReference type="ARBA" id="ARBA00022448"/>
    </source>
</evidence>
<evidence type="ECO:0000256" key="3">
    <source>
        <dbReference type="ARBA" id="ARBA00022741"/>
    </source>
</evidence>
<comment type="caution">
    <text evidence="6">The sequence shown here is derived from an EMBL/GenBank/DDBJ whole genome shotgun (WGS) entry which is preliminary data.</text>
</comment>
<proteinExistence type="inferred from homology"/>
<dbReference type="Gene3D" id="3.40.50.300">
    <property type="entry name" value="P-loop containing nucleotide triphosphate hydrolases"/>
    <property type="match status" value="1"/>
</dbReference>
<keyword evidence="7" id="KW-1185">Reference proteome</keyword>
<dbReference type="InterPro" id="IPR003439">
    <property type="entry name" value="ABC_transporter-like_ATP-bd"/>
</dbReference>
<evidence type="ECO:0000259" key="5">
    <source>
        <dbReference type="PROSITE" id="PS50893"/>
    </source>
</evidence>
<name>A0ABV2EZH3_9BACL</name>
<dbReference type="GO" id="GO:0005524">
    <property type="term" value="F:ATP binding"/>
    <property type="evidence" value="ECO:0007669"/>
    <property type="project" value="UniProtKB-KW"/>
</dbReference>
<dbReference type="PROSITE" id="PS50893">
    <property type="entry name" value="ABC_TRANSPORTER_2"/>
    <property type="match status" value="1"/>
</dbReference>
<gene>
    <name evidence="6" type="ORF">ABID47_001513</name>
</gene>
<keyword evidence="4 6" id="KW-0067">ATP-binding</keyword>
<dbReference type="Pfam" id="PF00005">
    <property type="entry name" value="ABC_tran"/>
    <property type="match status" value="1"/>
</dbReference>
<dbReference type="EMBL" id="JBEPLV010000001">
    <property type="protein sequence ID" value="MET3544919.1"/>
    <property type="molecule type" value="Genomic_DNA"/>
</dbReference>
<dbReference type="SMART" id="SM00382">
    <property type="entry name" value="AAA"/>
    <property type="match status" value="1"/>
</dbReference>
<evidence type="ECO:0000256" key="4">
    <source>
        <dbReference type="ARBA" id="ARBA00022840"/>
    </source>
</evidence>
<protein>
    <submittedName>
        <fullName evidence="6">Nickel transport system ATP-binding protein</fullName>
    </submittedName>
</protein>
<keyword evidence="3" id="KW-0547">Nucleotide-binding</keyword>
<dbReference type="InterPro" id="IPR050319">
    <property type="entry name" value="ABC_transp_ATP-bind"/>
</dbReference>
<accession>A0ABV2EZH3</accession>
<dbReference type="PANTHER" id="PTHR43776">
    <property type="entry name" value="TRANSPORT ATP-BINDING PROTEIN"/>
    <property type="match status" value="1"/>
</dbReference>
<dbReference type="SUPFAM" id="SSF52540">
    <property type="entry name" value="P-loop containing nucleoside triphosphate hydrolases"/>
    <property type="match status" value="1"/>
</dbReference>
<dbReference type="InterPro" id="IPR003593">
    <property type="entry name" value="AAA+_ATPase"/>
</dbReference>
<dbReference type="Proteomes" id="UP001549098">
    <property type="component" value="Unassembled WGS sequence"/>
</dbReference>
<feature type="domain" description="ABC transporter" evidence="5">
    <location>
        <begin position="2"/>
        <end position="244"/>
    </location>
</feature>
<evidence type="ECO:0000313" key="7">
    <source>
        <dbReference type="Proteomes" id="UP001549098"/>
    </source>
</evidence>
<dbReference type="PANTHER" id="PTHR43776:SF7">
    <property type="entry name" value="D,D-DIPEPTIDE TRANSPORT ATP-BINDING PROTEIN DDPF-RELATED"/>
    <property type="match status" value="1"/>
</dbReference>
<reference evidence="6 7" key="1">
    <citation type="submission" date="2024-06" db="EMBL/GenBank/DDBJ databases">
        <title>Genomic Encyclopedia of Type Strains, Phase IV (KMG-IV): sequencing the most valuable type-strain genomes for metagenomic binning, comparative biology and taxonomic classification.</title>
        <authorList>
            <person name="Goeker M."/>
        </authorList>
    </citation>
    <scope>NUCLEOTIDE SEQUENCE [LARGE SCALE GENOMIC DNA]</scope>
    <source>
        <strain evidence="6 7">DSM 17253</strain>
    </source>
</reference>
<organism evidence="6 7">
    <name type="scientific">Paenibacillus favisporus</name>
    <dbReference type="NCBI Taxonomy" id="221028"/>
    <lineage>
        <taxon>Bacteria</taxon>
        <taxon>Bacillati</taxon>
        <taxon>Bacillota</taxon>
        <taxon>Bacilli</taxon>
        <taxon>Bacillales</taxon>
        <taxon>Paenibacillaceae</taxon>
        <taxon>Paenibacillus</taxon>
    </lineage>
</organism>
<dbReference type="InterPro" id="IPR027417">
    <property type="entry name" value="P-loop_NTPase"/>
</dbReference>
<keyword evidence="2" id="KW-0813">Transport</keyword>
<dbReference type="CDD" id="cd03257">
    <property type="entry name" value="ABC_NikE_OppD_transporters"/>
    <property type="match status" value="1"/>
</dbReference>
<dbReference type="PROSITE" id="PS00211">
    <property type="entry name" value="ABC_TRANSPORTER_1"/>
    <property type="match status" value="1"/>
</dbReference>
<dbReference type="InterPro" id="IPR017871">
    <property type="entry name" value="ABC_transporter-like_CS"/>
</dbReference>
<evidence type="ECO:0000256" key="1">
    <source>
        <dbReference type="ARBA" id="ARBA00005417"/>
    </source>
</evidence>